<keyword evidence="12" id="KW-0902">Two-component regulatory system</keyword>
<evidence type="ECO:0000313" key="19">
    <source>
        <dbReference type="Proteomes" id="UP000196027"/>
    </source>
</evidence>
<dbReference type="Pfam" id="PF02518">
    <property type="entry name" value="HATPase_c"/>
    <property type="match status" value="1"/>
</dbReference>
<dbReference type="InterPro" id="IPR005467">
    <property type="entry name" value="His_kinase_dom"/>
</dbReference>
<organism evidence="18 19">
    <name type="scientific">Oleiphilus messinensis</name>
    <dbReference type="NCBI Taxonomy" id="141451"/>
    <lineage>
        <taxon>Bacteria</taxon>
        <taxon>Pseudomonadati</taxon>
        <taxon>Pseudomonadota</taxon>
        <taxon>Gammaproteobacteria</taxon>
        <taxon>Oceanospirillales</taxon>
        <taxon>Oleiphilaceae</taxon>
        <taxon>Oleiphilus</taxon>
    </lineage>
</organism>
<evidence type="ECO:0000256" key="2">
    <source>
        <dbReference type="ARBA" id="ARBA00004651"/>
    </source>
</evidence>
<dbReference type="SMART" id="SM00387">
    <property type="entry name" value="HATPase_c"/>
    <property type="match status" value="1"/>
</dbReference>
<comment type="catalytic activity">
    <reaction evidence="1">
        <text>ATP + protein L-histidine = ADP + protein N-phospho-L-histidine.</text>
        <dbReference type="EC" id="2.7.13.3"/>
    </reaction>
</comment>
<dbReference type="InterPro" id="IPR036097">
    <property type="entry name" value="HisK_dim/P_sf"/>
</dbReference>
<dbReference type="SUPFAM" id="SSF55874">
    <property type="entry name" value="ATPase domain of HSP90 chaperone/DNA topoisomerase II/histidine kinase"/>
    <property type="match status" value="1"/>
</dbReference>
<dbReference type="EC" id="2.7.13.3" evidence="3"/>
<evidence type="ECO:0000259" key="17">
    <source>
        <dbReference type="PROSITE" id="PS50885"/>
    </source>
</evidence>
<dbReference type="GO" id="GO:0000155">
    <property type="term" value="F:phosphorelay sensor kinase activity"/>
    <property type="evidence" value="ECO:0007669"/>
    <property type="project" value="InterPro"/>
</dbReference>
<feature type="domain" description="HAMP" evidence="17">
    <location>
        <begin position="199"/>
        <end position="254"/>
    </location>
</feature>
<evidence type="ECO:0000256" key="5">
    <source>
        <dbReference type="ARBA" id="ARBA00022553"/>
    </source>
</evidence>
<evidence type="ECO:0000256" key="10">
    <source>
        <dbReference type="ARBA" id="ARBA00022840"/>
    </source>
</evidence>
<dbReference type="InterPro" id="IPR003661">
    <property type="entry name" value="HisK_dim/P_dom"/>
</dbReference>
<protein>
    <recommendedName>
        <fullName evidence="3">histidine kinase</fullName>
        <ecNumber evidence="3">2.7.13.3</ecNumber>
    </recommendedName>
</protein>
<dbReference type="Pfam" id="PF00512">
    <property type="entry name" value="HisKA"/>
    <property type="match status" value="1"/>
</dbReference>
<name>A0A1Y0IDE4_9GAMM</name>
<dbReference type="SUPFAM" id="SSF158472">
    <property type="entry name" value="HAMP domain-like"/>
    <property type="match status" value="1"/>
</dbReference>
<keyword evidence="19" id="KW-1185">Reference proteome</keyword>
<dbReference type="Gene3D" id="1.10.8.500">
    <property type="entry name" value="HAMP domain in histidine kinase"/>
    <property type="match status" value="1"/>
</dbReference>
<dbReference type="PROSITE" id="PS50109">
    <property type="entry name" value="HIS_KIN"/>
    <property type="match status" value="1"/>
</dbReference>
<dbReference type="RefSeq" id="WP_087463312.1">
    <property type="nucleotide sequence ID" value="NZ_CP021425.1"/>
</dbReference>
<evidence type="ECO:0000256" key="14">
    <source>
        <dbReference type="SAM" id="MobiDB-lite"/>
    </source>
</evidence>
<accession>A0A1Y0IDE4</accession>
<keyword evidence="8" id="KW-0547">Nucleotide-binding</keyword>
<feature type="transmembrane region" description="Helical" evidence="15">
    <location>
        <begin position="20"/>
        <end position="42"/>
    </location>
</feature>
<keyword evidence="11 15" id="KW-1133">Transmembrane helix</keyword>
<evidence type="ECO:0000256" key="12">
    <source>
        <dbReference type="ARBA" id="ARBA00023012"/>
    </source>
</evidence>
<dbReference type="EMBL" id="CP021425">
    <property type="protein sequence ID" value="ARU58548.1"/>
    <property type="molecule type" value="Genomic_DNA"/>
</dbReference>
<evidence type="ECO:0000256" key="13">
    <source>
        <dbReference type="ARBA" id="ARBA00023136"/>
    </source>
</evidence>
<evidence type="ECO:0000256" key="3">
    <source>
        <dbReference type="ARBA" id="ARBA00012438"/>
    </source>
</evidence>
<dbReference type="Pfam" id="PF00672">
    <property type="entry name" value="HAMP"/>
    <property type="match status" value="1"/>
</dbReference>
<dbReference type="InterPro" id="IPR004358">
    <property type="entry name" value="Sig_transdc_His_kin-like_C"/>
</dbReference>
<evidence type="ECO:0000256" key="8">
    <source>
        <dbReference type="ARBA" id="ARBA00022741"/>
    </source>
</evidence>
<dbReference type="PANTHER" id="PTHR45528">
    <property type="entry name" value="SENSOR HISTIDINE KINASE CPXA"/>
    <property type="match status" value="1"/>
</dbReference>
<dbReference type="KEGG" id="ome:OLMES_4552"/>
<proteinExistence type="predicted"/>
<dbReference type="AlphaFoldDB" id="A0A1Y0IDE4"/>
<evidence type="ECO:0000256" key="9">
    <source>
        <dbReference type="ARBA" id="ARBA00022777"/>
    </source>
</evidence>
<keyword evidence="5" id="KW-0597">Phosphoprotein</keyword>
<evidence type="ECO:0000256" key="7">
    <source>
        <dbReference type="ARBA" id="ARBA00022692"/>
    </source>
</evidence>
<keyword evidence="9 18" id="KW-0418">Kinase</keyword>
<feature type="region of interest" description="Disordered" evidence="14">
    <location>
        <begin position="104"/>
        <end position="136"/>
    </location>
</feature>
<dbReference type="GO" id="GO:0005886">
    <property type="term" value="C:plasma membrane"/>
    <property type="evidence" value="ECO:0007669"/>
    <property type="project" value="UniProtKB-SubCell"/>
</dbReference>
<dbReference type="Proteomes" id="UP000196027">
    <property type="component" value="Chromosome"/>
</dbReference>
<dbReference type="InterPro" id="IPR036890">
    <property type="entry name" value="HATPase_C_sf"/>
</dbReference>
<dbReference type="CDD" id="cd00075">
    <property type="entry name" value="HATPase"/>
    <property type="match status" value="1"/>
</dbReference>
<dbReference type="SMART" id="SM00304">
    <property type="entry name" value="HAMP"/>
    <property type="match status" value="1"/>
</dbReference>
<reference evidence="18 19" key="1">
    <citation type="submission" date="2017-05" db="EMBL/GenBank/DDBJ databases">
        <title>Genomic insights into alkan degradation activity of Oleiphilus messinensis.</title>
        <authorList>
            <person name="Kozyavkin S.A."/>
            <person name="Slesarev A.I."/>
            <person name="Golyshin P.N."/>
            <person name="Korzhenkov A."/>
            <person name="Golyshina O.N."/>
            <person name="Toshchakov S.V."/>
        </authorList>
    </citation>
    <scope>NUCLEOTIDE SEQUENCE [LARGE SCALE GENOMIC DNA]</scope>
    <source>
        <strain evidence="18 19">ME102</strain>
    </source>
</reference>
<dbReference type="CDD" id="cd00082">
    <property type="entry name" value="HisKA"/>
    <property type="match status" value="1"/>
</dbReference>
<dbReference type="PROSITE" id="PS50885">
    <property type="entry name" value="HAMP"/>
    <property type="match status" value="1"/>
</dbReference>
<evidence type="ECO:0000256" key="11">
    <source>
        <dbReference type="ARBA" id="ARBA00022989"/>
    </source>
</evidence>
<dbReference type="SMART" id="SM00388">
    <property type="entry name" value="HisKA"/>
    <property type="match status" value="1"/>
</dbReference>
<dbReference type="PANTHER" id="PTHR45528:SF1">
    <property type="entry name" value="SENSOR HISTIDINE KINASE CPXA"/>
    <property type="match status" value="1"/>
</dbReference>
<feature type="domain" description="Histidine kinase" evidence="16">
    <location>
        <begin position="262"/>
        <end position="472"/>
    </location>
</feature>
<dbReference type="OrthoDB" id="9804645at2"/>
<dbReference type="CDD" id="cd06225">
    <property type="entry name" value="HAMP"/>
    <property type="match status" value="1"/>
</dbReference>
<dbReference type="InterPro" id="IPR003594">
    <property type="entry name" value="HATPase_dom"/>
</dbReference>
<keyword evidence="7 15" id="KW-0812">Transmembrane</keyword>
<comment type="subcellular location">
    <subcellularLocation>
        <location evidence="2">Cell membrane</location>
        <topology evidence="2">Multi-pass membrane protein</topology>
    </subcellularLocation>
</comment>
<dbReference type="PRINTS" id="PR00344">
    <property type="entry name" value="BCTRLSENSOR"/>
</dbReference>
<evidence type="ECO:0000256" key="15">
    <source>
        <dbReference type="SAM" id="Phobius"/>
    </source>
</evidence>
<keyword evidence="10" id="KW-0067">ATP-binding</keyword>
<dbReference type="Gene3D" id="1.10.287.130">
    <property type="match status" value="1"/>
</dbReference>
<dbReference type="InterPro" id="IPR050398">
    <property type="entry name" value="HssS/ArlS-like"/>
</dbReference>
<dbReference type="Gene3D" id="3.30.565.10">
    <property type="entry name" value="Histidine kinase-like ATPase, C-terminal domain"/>
    <property type="match status" value="1"/>
</dbReference>
<evidence type="ECO:0000256" key="6">
    <source>
        <dbReference type="ARBA" id="ARBA00022679"/>
    </source>
</evidence>
<gene>
    <name evidence="18" type="ORF">OLMES_4552</name>
</gene>
<feature type="compositionally biased region" description="Basic and acidic residues" evidence="14">
    <location>
        <begin position="104"/>
        <end position="130"/>
    </location>
</feature>
<dbReference type="GO" id="GO:0005524">
    <property type="term" value="F:ATP binding"/>
    <property type="evidence" value="ECO:0007669"/>
    <property type="project" value="UniProtKB-KW"/>
</dbReference>
<keyword evidence="13 15" id="KW-0472">Membrane</keyword>
<keyword evidence="4" id="KW-1003">Cell membrane</keyword>
<dbReference type="SUPFAM" id="SSF47384">
    <property type="entry name" value="Homodimeric domain of signal transducing histidine kinase"/>
    <property type="match status" value="1"/>
</dbReference>
<evidence type="ECO:0000313" key="18">
    <source>
        <dbReference type="EMBL" id="ARU58548.1"/>
    </source>
</evidence>
<evidence type="ECO:0000259" key="16">
    <source>
        <dbReference type="PROSITE" id="PS50109"/>
    </source>
</evidence>
<sequence length="472" mass="52904">MKPHRCREPDSGHDRGSRRLFFKILMIFWGAIFLTIASNALLTHQIAQIELEKKIKETRISELAADAVSVYETGGMSALEHWLHRQKRLLGLRAALHDAQGRRIEPATPPELDHTRDHDRITEEDKEPRPWQRWSPRNFSHPAKPIDIPVTSAQGQDYHFILLPSRFTRALFSAPEYYRWIRFLVSFIIIATASWLLSRHLGRPIKALSRASRKMAEGDLSVRVLPEIGARKDELGDMAEDFDHMAEQVEHLVTQQQQLFRDISHELRTPLTRQQLQIELARRKGLSEETLDKLAAQNDAMNQLIEQVLTLSKATLTPSKSAPEVFDISTLVAEIIQQNRAEIESKQQHLNAALNVTATVRAERESLQRGLENLLRNAIKFSPEGSGIQVGTALQTGHVKISITDEGPGLQGERPENLIQPFKRGANPNGAKGFGIGLAIAHQAIAQAGGTLGFEEAPASGLTVTITLPLYR</sequence>
<evidence type="ECO:0000256" key="1">
    <source>
        <dbReference type="ARBA" id="ARBA00000085"/>
    </source>
</evidence>
<evidence type="ECO:0000256" key="4">
    <source>
        <dbReference type="ARBA" id="ARBA00022475"/>
    </source>
</evidence>
<dbReference type="InterPro" id="IPR003660">
    <property type="entry name" value="HAMP_dom"/>
</dbReference>
<keyword evidence="6" id="KW-0808">Transferase</keyword>